<dbReference type="EMBL" id="DF933819">
    <property type="protein sequence ID" value="GAM37378.1"/>
    <property type="molecule type" value="Genomic_DNA"/>
</dbReference>
<protein>
    <submittedName>
        <fullName evidence="4">Uncharacterized protein</fullName>
    </submittedName>
</protein>
<dbReference type="AlphaFoldDB" id="A0A0B8N3D8"/>
<evidence type="ECO:0000256" key="1">
    <source>
        <dbReference type="SAM" id="Coils"/>
    </source>
</evidence>
<keyword evidence="5" id="KW-1185">Reference proteome</keyword>
<dbReference type="Proteomes" id="UP000053095">
    <property type="component" value="Unassembled WGS sequence"/>
</dbReference>
<keyword evidence="3" id="KW-0472">Membrane</keyword>
<keyword evidence="1" id="KW-0175">Coiled coil</keyword>
<feature type="compositionally biased region" description="Low complexity" evidence="2">
    <location>
        <begin position="73"/>
        <end position="87"/>
    </location>
</feature>
<sequence>MDKDDKPSSRLSTSRTFPVNIHHRHRSEATRPSNHNQTLNNNNNNNQTRNGATEERQPWPRRLFVDTSDLEPSSSNEKATATNNNNNKNDEKDSNIKNEHKSHRYSKSRDHRLPRAVNQIASAGGARNLLPNRSFHRHTQSHGQNHHGNPYFGVGGDNNNNNNRETTPELSLLKPTSSSREDPSRSSRFGSRSSSAQRNYGNGGRSRATSLVVTEEEDGGDESRKLSLTTARGREIKTVEDLALARKERERGEEILRSKLAGIGTLATDITRRLDYTYYNLLERISTLHSTIHTFQELVDSSATLHENFQRDNSALESDIHKQLADFAKFDPQRQRIDELERRMKAGRSKMENLGERLDKVRREIEGWERREGEWQARVTQRLRVLGGFVAGLVLMVIVAYVLRSIPSAPTEMASTGRDLDSRTEMLSHSRSVPDAPTDSVDVDVDMKTFLKSPLLTKSTDDGHHEPPVIETHSYQSNSKSNPLDRLRLFDEL</sequence>
<feature type="coiled-coil region" evidence="1">
    <location>
        <begin position="337"/>
        <end position="378"/>
    </location>
</feature>
<feature type="compositionally biased region" description="Basic and acidic residues" evidence="2">
    <location>
        <begin position="88"/>
        <end position="99"/>
    </location>
</feature>
<feature type="compositionally biased region" description="Low complexity" evidence="2">
    <location>
        <begin position="34"/>
        <end position="50"/>
    </location>
</feature>
<feature type="region of interest" description="Disordered" evidence="2">
    <location>
        <begin position="1"/>
        <end position="114"/>
    </location>
</feature>
<feature type="region of interest" description="Disordered" evidence="2">
    <location>
        <begin position="456"/>
        <end position="482"/>
    </location>
</feature>
<feature type="compositionally biased region" description="Basic and acidic residues" evidence="2">
    <location>
        <begin position="418"/>
        <end position="428"/>
    </location>
</feature>
<gene>
    <name evidence="4" type="ORF">TCE0_023f07252</name>
</gene>
<evidence type="ECO:0000313" key="4">
    <source>
        <dbReference type="EMBL" id="GAM37378.1"/>
    </source>
</evidence>
<feature type="region of interest" description="Disordered" evidence="2">
    <location>
        <begin position="136"/>
        <end position="229"/>
    </location>
</feature>
<name>A0A0B8N3D8_TALPI</name>
<feature type="transmembrane region" description="Helical" evidence="3">
    <location>
        <begin position="385"/>
        <end position="403"/>
    </location>
</feature>
<evidence type="ECO:0000256" key="3">
    <source>
        <dbReference type="SAM" id="Phobius"/>
    </source>
</evidence>
<feature type="region of interest" description="Disordered" evidence="2">
    <location>
        <begin position="411"/>
        <end position="440"/>
    </location>
</feature>
<accession>A0A0B8N3D8</accession>
<keyword evidence="3" id="KW-0812">Transmembrane</keyword>
<feature type="compositionally biased region" description="Polar residues" evidence="2">
    <location>
        <begin position="473"/>
        <end position="482"/>
    </location>
</feature>
<evidence type="ECO:0000256" key="2">
    <source>
        <dbReference type="SAM" id="MobiDB-lite"/>
    </source>
</evidence>
<feature type="compositionally biased region" description="Low complexity" evidence="2">
    <location>
        <begin position="186"/>
        <end position="195"/>
    </location>
</feature>
<feature type="compositionally biased region" description="Basic and acidic residues" evidence="2">
    <location>
        <begin position="459"/>
        <end position="468"/>
    </location>
</feature>
<reference evidence="5" key="1">
    <citation type="journal article" date="2015" name="Genome Announc.">
        <title>Draft genome sequence of Talaromyces cellulolyticus strain Y-94, a source of lignocellulosic biomass-degrading enzymes.</title>
        <authorList>
            <person name="Fujii T."/>
            <person name="Koike H."/>
            <person name="Sawayama S."/>
            <person name="Yano S."/>
            <person name="Inoue H."/>
        </authorList>
    </citation>
    <scope>NUCLEOTIDE SEQUENCE [LARGE SCALE GENOMIC DNA]</scope>
    <source>
        <strain evidence="5">Y-94</strain>
    </source>
</reference>
<proteinExistence type="predicted"/>
<organism evidence="4 5">
    <name type="scientific">Talaromyces pinophilus</name>
    <name type="common">Penicillium pinophilum</name>
    <dbReference type="NCBI Taxonomy" id="128442"/>
    <lineage>
        <taxon>Eukaryota</taxon>
        <taxon>Fungi</taxon>
        <taxon>Dikarya</taxon>
        <taxon>Ascomycota</taxon>
        <taxon>Pezizomycotina</taxon>
        <taxon>Eurotiomycetes</taxon>
        <taxon>Eurotiomycetidae</taxon>
        <taxon>Eurotiales</taxon>
        <taxon>Trichocomaceae</taxon>
        <taxon>Talaromyces</taxon>
        <taxon>Talaromyces sect. Talaromyces</taxon>
    </lineage>
</organism>
<evidence type="ECO:0000313" key="5">
    <source>
        <dbReference type="Proteomes" id="UP000053095"/>
    </source>
</evidence>
<keyword evidence="3" id="KW-1133">Transmembrane helix</keyword>